<dbReference type="GO" id="GO:0003735">
    <property type="term" value="F:structural constituent of ribosome"/>
    <property type="evidence" value="ECO:0007669"/>
    <property type="project" value="TreeGrafter"/>
</dbReference>
<accession>A0A101FXE8</accession>
<name>A0A101FXE8_9CHLR</name>
<sequence length="260" mass="28982">MESSIVTDITKSENLVRKMHLKGKVLKTSTAGAIVDIGVEQPALLHVSQIITPDNLPLKRVSDALQEGQEVDVWVRTVRTDRIEVTMKEPFKVEWRDLEKDKVVKGKVVELEKFGAYVDIGAEKPGLVHISELTHGYVKSASDVVNVGDEVEVKILDFNRRKRQIKLSMRALEPELDAIEGVTITPARQPRKSKKSKPAGEKKEPNAPIINEPTAMEIALRAAMDKSDEEIPLAHSNKAKKDKGLSDEQEDILKRTLGSR</sequence>
<dbReference type="AlphaFoldDB" id="A0A101FXE8"/>
<evidence type="ECO:0000259" key="2">
    <source>
        <dbReference type="PROSITE" id="PS50126"/>
    </source>
</evidence>
<evidence type="ECO:0000313" key="3">
    <source>
        <dbReference type="EMBL" id="KUK46230.1"/>
    </source>
</evidence>
<feature type="domain" description="S1 motif" evidence="2">
    <location>
        <begin position="101"/>
        <end position="170"/>
    </location>
</feature>
<dbReference type="GO" id="GO:0006412">
    <property type="term" value="P:translation"/>
    <property type="evidence" value="ECO:0007669"/>
    <property type="project" value="TreeGrafter"/>
</dbReference>
<dbReference type="PANTHER" id="PTHR10724">
    <property type="entry name" value="30S RIBOSOMAL PROTEIN S1"/>
    <property type="match status" value="1"/>
</dbReference>
<proteinExistence type="predicted"/>
<organism evidence="3 4">
    <name type="scientific">Anaerolinea thermophila</name>
    <dbReference type="NCBI Taxonomy" id="167964"/>
    <lineage>
        <taxon>Bacteria</taxon>
        <taxon>Bacillati</taxon>
        <taxon>Chloroflexota</taxon>
        <taxon>Anaerolineae</taxon>
        <taxon>Anaerolineales</taxon>
        <taxon>Anaerolineaceae</taxon>
        <taxon>Anaerolinea</taxon>
    </lineage>
</organism>
<dbReference type="InterPro" id="IPR050437">
    <property type="entry name" value="Ribos_protein_bS1-like"/>
</dbReference>
<evidence type="ECO:0000256" key="1">
    <source>
        <dbReference type="SAM" id="MobiDB-lite"/>
    </source>
</evidence>
<feature type="domain" description="S1 motif" evidence="2">
    <location>
        <begin position="18"/>
        <end position="88"/>
    </location>
</feature>
<dbReference type="GO" id="GO:0003729">
    <property type="term" value="F:mRNA binding"/>
    <property type="evidence" value="ECO:0007669"/>
    <property type="project" value="TreeGrafter"/>
</dbReference>
<dbReference type="GO" id="GO:0005737">
    <property type="term" value="C:cytoplasm"/>
    <property type="evidence" value="ECO:0007669"/>
    <property type="project" value="UniProtKB-ARBA"/>
</dbReference>
<gene>
    <name evidence="3" type="ORF">XD73_0897</name>
</gene>
<dbReference type="SUPFAM" id="SSF50249">
    <property type="entry name" value="Nucleic acid-binding proteins"/>
    <property type="match status" value="2"/>
</dbReference>
<dbReference type="Pfam" id="PF00575">
    <property type="entry name" value="S1"/>
    <property type="match status" value="2"/>
</dbReference>
<dbReference type="Gene3D" id="2.40.50.140">
    <property type="entry name" value="Nucleic acid-binding proteins"/>
    <property type="match status" value="2"/>
</dbReference>
<reference evidence="3 4" key="1">
    <citation type="journal article" date="2015" name="MBio">
        <title>Genome-Resolved Metagenomic Analysis Reveals Roles for Candidate Phyla and Other Microbial Community Members in Biogeochemical Transformations in Oil Reservoirs.</title>
        <authorList>
            <person name="Hu P."/>
            <person name="Tom L."/>
            <person name="Singh A."/>
            <person name="Thomas B.C."/>
            <person name="Baker B.J."/>
            <person name="Piceno Y.M."/>
            <person name="Andersen G.L."/>
            <person name="Banfield J.F."/>
        </authorList>
    </citation>
    <scope>NUCLEOTIDE SEQUENCE [LARGE SCALE GENOMIC DNA]</scope>
    <source>
        <strain evidence="3">46_16</strain>
    </source>
</reference>
<feature type="region of interest" description="Disordered" evidence="1">
    <location>
        <begin position="183"/>
        <end position="260"/>
    </location>
</feature>
<evidence type="ECO:0000313" key="4">
    <source>
        <dbReference type="Proteomes" id="UP000064249"/>
    </source>
</evidence>
<dbReference type="Proteomes" id="UP000064249">
    <property type="component" value="Unassembled WGS sequence"/>
</dbReference>
<dbReference type="InterPro" id="IPR003029">
    <property type="entry name" value="S1_domain"/>
</dbReference>
<dbReference type="FunFam" id="2.40.50.140:FF:000051">
    <property type="entry name" value="RNA-binding transcriptional accessory protein"/>
    <property type="match status" value="1"/>
</dbReference>
<dbReference type="PROSITE" id="PS50126">
    <property type="entry name" value="S1"/>
    <property type="match status" value="2"/>
</dbReference>
<dbReference type="SMART" id="SM00316">
    <property type="entry name" value="S1"/>
    <property type="match status" value="2"/>
</dbReference>
<dbReference type="InterPro" id="IPR012340">
    <property type="entry name" value="NA-bd_OB-fold"/>
</dbReference>
<dbReference type="EMBL" id="LGFU01000052">
    <property type="protein sequence ID" value="KUK46230.1"/>
    <property type="molecule type" value="Genomic_DNA"/>
</dbReference>
<feature type="compositionally biased region" description="Basic and acidic residues" evidence="1">
    <location>
        <begin position="242"/>
        <end position="254"/>
    </location>
</feature>
<protein>
    <recommendedName>
        <fullName evidence="2">S1 motif domain-containing protein</fullName>
    </recommendedName>
</protein>
<comment type="caution">
    <text evidence="3">The sequence shown here is derived from an EMBL/GenBank/DDBJ whole genome shotgun (WGS) entry which is preliminary data.</text>
</comment>